<sequence length="46" mass="5434">MITKAQNKHPNKKSDFFLFFPILSRFLSHLCNTKTNKVLIIKNKEV</sequence>
<dbReference type="HOGENOM" id="CLU_3180385_0_0_10"/>
<reference evidence="1 2" key="2">
    <citation type="submission" date="2007-11" db="EMBL/GenBank/DDBJ databases">
        <authorList>
            <person name="Fulton L."/>
            <person name="Clifton S."/>
            <person name="Fulton B."/>
            <person name="Xu J."/>
            <person name="Minx P."/>
            <person name="Pepin K.H."/>
            <person name="Johnson M."/>
            <person name="Thiruvilangam P."/>
            <person name="Bhonagiri V."/>
            <person name="Nash W.E."/>
            <person name="Mardis E.R."/>
            <person name="Wilson R.K."/>
        </authorList>
    </citation>
    <scope>NUCLEOTIDE SEQUENCE [LARGE SCALE GENOMIC DNA]</scope>
    <source>
        <strain evidence="1 2">ATCC 43183</strain>
    </source>
</reference>
<comment type="caution">
    <text evidence="1">The sequence shown here is derived from an EMBL/GenBank/DDBJ whole genome shotgun (WGS) entry which is preliminary data.</text>
</comment>
<evidence type="ECO:0000313" key="1">
    <source>
        <dbReference type="EMBL" id="EDS13917.1"/>
    </source>
</evidence>
<accession>B0NU74</accession>
<reference evidence="1 2" key="1">
    <citation type="submission" date="2007-11" db="EMBL/GenBank/DDBJ databases">
        <title>Draft genome sequence of Bacteroides stercoris(ATCC 43183).</title>
        <authorList>
            <person name="Sudarsanam P."/>
            <person name="Ley R."/>
            <person name="Guruge J."/>
            <person name="Turnbaugh P.J."/>
            <person name="Mahowald M."/>
            <person name="Liep D."/>
            <person name="Gordon J."/>
        </authorList>
    </citation>
    <scope>NUCLEOTIDE SEQUENCE [LARGE SCALE GENOMIC DNA]</scope>
    <source>
        <strain evidence="1 2">ATCC 43183</strain>
    </source>
</reference>
<proteinExistence type="predicted"/>
<dbReference type="EMBL" id="ABFZ02000022">
    <property type="protein sequence ID" value="EDS13917.1"/>
    <property type="molecule type" value="Genomic_DNA"/>
</dbReference>
<evidence type="ECO:0000313" key="2">
    <source>
        <dbReference type="Proteomes" id="UP000004713"/>
    </source>
</evidence>
<name>B0NU74_BACSE</name>
<dbReference type="AlphaFoldDB" id="B0NU74"/>
<protein>
    <submittedName>
        <fullName evidence="1">Uncharacterized protein</fullName>
    </submittedName>
</protein>
<organism evidence="1 2">
    <name type="scientific">Bacteroides stercoris ATCC 43183</name>
    <dbReference type="NCBI Taxonomy" id="449673"/>
    <lineage>
        <taxon>Bacteria</taxon>
        <taxon>Pseudomonadati</taxon>
        <taxon>Bacteroidota</taxon>
        <taxon>Bacteroidia</taxon>
        <taxon>Bacteroidales</taxon>
        <taxon>Bacteroidaceae</taxon>
        <taxon>Bacteroides</taxon>
    </lineage>
</organism>
<gene>
    <name evidence="1" type="ORF">BACSTE_03059</name>
</gene>
<dbReference type="Proteomes" id="UP000004713">
    <property type="component" value="Unassembled WGS sequence"/>
</dbReference>